<evidence type="ECO:0000313" key="1">
    <source>
        <dbReference type="EMBL" id="KAF2820971.1"/>
    </source>
</evidence>
<proteinExistence type="predicted"/>
<sequence>RTVERCIFTSASGRVGLGSSTIRSGDYIVILLGADMPFIVRPVGNDHCQIIGEAYIHGMMQGEALQGS</sequence>
<organism evidence="1 2">
    <name type="scientific">Ophiobolus disseminans</name>
    <dbReference type="NCBI Taxonomy" id="1469910"/>
    <lineage>
        <taxon>Eukaryota</taxon>
        <taxon>Fungi</taxon>
        <taxon>Dikarya</taxon>
        <taxon>Ascomycota</taxon>
        <taxon>Pezizomycotina</taxon>
        <taxon>Dothideomycetes</taxon>
        <taxon>Pleosporomycetidae</taxon>
        <taxon>Pleosporales</taxon>
        <taxon>Pleosporineae</taxon>
        <taxon>Phaeosphaeriaceae</taxon>
        <taxon>Ophiobolus</taxon>
    </lineage>
</organism>
<feature type="non-terminal residue" evidence="1">
    <location>
        <position position="68"/>
    </location>
</feature>
<dbReference type="OrthoDB" id="2157530at2759"/>
<dbReference type="Proteomes" id="UP000799424">
    <property type="component" value="Unassembled WGS sequence"/>
</dbReference>
<dbReference type="EMBL" id="MU006238">
    <property type="protein sequence ID" value="KAF2820971.1"/>
    <property type="molecule type" value="Genomic_DNA"/>
</dbReference>
<reference evidence="1" key="1">
    <citation type="journal article" date="2020" name="Stud. Mycol.">
        <title>101 Dothideomycetes genomes: a test case for predicting lifestyles and emergence of pathogens.</title>
        <authorList>
            <person name="Haridas S."/>
            <person name="Albert R."/>
            <person name="Binder M."/>
            <person name="Bloem J."/>
            <person name="Labutti K."/>
            <person name="Salamov A."/>
            <person name="Andreopoulos B."/>
            <person name="Baker S."/>
            <person name="Barry K."/>
            <person name="Bills G."/>
            <person name="Bluhm B."/>
            <person name="Cannon C."/>
            <person name="Castanera R."/>
            <person name="Culley D."/>
            <person name="Daum C."/>
            <person name="Ezra D."/>
            <person name="Gonzalez J."/>
            <person name="Henrissat B."/>
            <person name="Kuo A."/>
            <person name="Liang C."/>
            <person name="Lipzen A."/>
            <person name="Lutzoni F."/>
            <person name="Magnuson J."/>
            <person name="Mondo S."/>
            <person name="Nolan M."/>
            <person name="Ohm R."/>
            <person name="Pangilinan J."/>
            <person name="Park H.-J."/>
            <person name="Ramirez L."/>
            <person name="Alfaro M."/>
            <person name="Sun H."/>
            <person name="Tritt A."/>
            <person name="Yoshinaga Y."/>
            <person name="Zwiers L.-H."/>
            <person name="Turgeon B."/>
            <person name="Goodwin S."/>
            <person name="Spatafora J."/>
            <person name="Crous P."/>
            <person name="Grigoriev I."/>
        </authorList>
    </citation>
    <scope>NUCLEOTIDE SEQUENCE</scope>
    <source>
        <strain evidence="1">CBS 113818</strain>
    </source>
</reference>
<gene>
    <name evidence="1" type="ORF">CC86DRAFT_237156</name>
</gene>
<feature type="non-terminal residue" evidence="1">
    <location>
        <position position="1"/>
    </location>
</feature>
<protein>
    <submittedName>
        <fullName evidence="1">Uncharacterized protein</fullName>
    </submittedName>
</protein>
<keyword evidence="2" id="KW-1185">Reference proteome</keyword>
<accession>A0A6A6ZIQ1</accession>
<evidence type="ECO:0000313" key="2">
    <source>
        <dbReference type="Proteomes" id="UP000799424"/>
    </source>
</evidence>
<name>A0A6A6ZIQ1_9PLEO</name>
<dbReference type="Pfam" id="PF26639">
    <property type="entry name" value="Het-6_barrel"/>
    <property type="match status" value="1"/>
</dbReference>
<dbReference type="AlphaFoldDB" id="A0A6A6ZIQ1"/>